<sequence>MPELHAIISLEDTRLTKNIQNSNTYSLMLPFQILFFSSTLSNSNVSCLHFGYNYHYAKEEDTKRLPISDKSVLFHLPLRRVIMMMKAESKHDTIWDKEGSVKRK</sequence>
<comment type="caution">
    <text evidence="1">The sequence shown here is derived from an EMBL/GenBank/DDBJ whole genome shotgun (WGS) entry which is preliminary data.</text>
</comment>
<gene>
    <name evidence="1" type="ORF">CEXT_39431</name>
</gene>
<evidence type="ECO:0000313" key="1">
    <source>
        <dbReference type="EMBL" id="GIX89011.1"/>
    </source>
</evidence>
<proteinExistence type="predicted"/>
<dbReference type="Proteomes" id="UP001054945">
    <property type="component" value="Unassembled WGS sequence"/>
</dbReference>
<dbReference type="EMBL" id="BPLR01003815">
    <property type="protein sequence ID" value="GIX89011.1"/>
    <property type="molecule type" value="Genomic_DNA"/>
</dbReference>
<accession>A0AAV4NW71</accession>
<protein>
    <submittedName>
        <fullName evidence="1">Uncharacterized protein</fullName>
    </submittedName>
</protein>
<name>A0AAV4NW71_CAEEX</name>
<dbReference type="AlphaFoldDB" id="A0AAV4NW71"/>
<keyword evidence="2" id="KW-1185">Reference proteome</keyword>
<evidence type="ECO:0000313" key="2">
    <source>
        <dbReference type="Proteomes" id="UP001054945"/>
    </source>
</evidence>
<reference evidence="1 2" key="1">
    <citation type="submission" date="2021-06" db="EMBL/GenBank/DDBJ databases">
        <title>Caerostris extrusa draft genome.</title>
        <authorList>
            <person name="Kono N."/>
            <person name="Arakawa K."/>
        </authorList>
    </citation>
    <scope>NUCLEOTIDE SEQUENCE [LARGE SCALE GENOMIC DNA]</scope>
</reference>
<organism evidence="1 2">
    <name type="scientific">Caerostris extrusa</name>
    <name type="common">Bark spider</name>
    <name type="synonym">Caerostris bankana</name>
    <dbReference type="NCBI Taxonomy" id="172846"/>
    <lineage>
        <taxon>Eukaryota</taxon>
        <taxon>Metazoa</taxon>
        <taxon>Ecdysozoa</taxon>
        <taxon>Arthropoda</taxon>
        <taxon>Chelicerata</taxon>
        <taxon>Arachnida</taxon>
        <taxon>Araneae</taxon>
        <taxon>Araneomorphae</taxon>
        <taxon>Entelegynae</taxon>
        <taxon>Araneoidea</taxon>
        <taxon>Araneidae</taxon>
        <taxon>Caerostris</taxon>
    </lineage>
</organism>